<dbReference type="Proteomes" id="UP000887116">
    <property type="component" value="Unassembled WGS sequence"/>
</dbReference>
<sequence length="141" mass="16154">MLKKRKGIDLQQKKDVQHLHPKGEGEPTIIISAAKKHVTEDYYTNKFQSYDMNVHSKNVEELCSFQGNITSVFEDELDPNFKATPSTSSMSEDEMNRNIRDLSEYKLKPPNLSLSEMLNLLPPDDSNLEVIQTPTKKQKTN</sequence>
<name>A0A8X6KEM0_TRICU</name>
<reference evidence="2" key="1">
    <citation type="submission" date="2020-07" db="EMBL/GenBank/DDBJ databases">
        <title>Multicomponent nature underlies the extraordinary mechanical properties of spider dragline silk.</title>
        <authorList>
            <person name="Kono N."/>
            <person name="Nakamura H."/>
            <person name="Mori M."/>
            <person name="Yoshida Y."/>
            <person name="Ohtoshi R."/>
            <person name="Malay A.D."/>
            <person name="Moran D.A.P."/>
            <person name="Tomita M."/>
            <person name="Numata K."/>
            <person name="Arakawa K."/>
        </authorList>
    </citation>
    <scope>NUCLEOTIDE SEQUENCE</scope>
</reference>
<protein>
    <submittedName>
        <fullName evidence="2">Uncharacterized protein</fullName>
    </submittedName>
</protein>
<feature type="region of interest" description="Disordered" evidence="1">
    <location>
        <begin position="1"/>
        <end position="24"/>
    </location>
</feature>
<proteinExistence type="predicted"/>
<organism evidence="2 3">
    <name type="scientific">Trichonephila clavata</name>
    <name type="common">Joro spider</name>
    <name type="synonym">Nephila clavata</name>
    <dbReference type="NCBI Taxonomy" id="2740835"/>
    <lineage>
        <taxon>Eukaryota</taxon>
        <taxon>Metazoa</taxon>
        <taxon>Ecdysozoa</taxon>
        <taxon>Arthropoda</taxon>
        <taxon>Chelicerata</taxon>
        <taxon>Arachnida</taxon>
        <taxon>Araneae</taxon>
        <taxon>Araneomorphae</taxon>
        <taxon>Entelegynae</taxon>
        <taxon>Araneoidea</taxon>
        <taxon>Nephilidae</taxon>
        <taxon>Trichonephila</taxon>
    </lineage>
</organism>
<feature type="compositionally biased region" description="Basic and acidic residues" evidence="1">
    <location>
        <begin position="7"/>
        <end position="24"/>
    </location>
</feature>
<dbReference type="EMBL" id="BMAO01001143">
    <property type="protein sequence ID" value="GFQ71344.1"/>
    <property type="molecule type" value="Genomic_DNA"/>
</dbReference>
<keyword evidence="3" id="KW-1185">Reference proteome</keyword>
<evidence type="ECO:0000313" key="3">
    <source>
        <dbReference type="Proteomes" id="UP000887116"/>
    </source>
</evidence>
<dbReference type="AlphaFoldDB" id="A0A8X6KEM0"/>
<evidence type="ECO:0000256" key="1">
    <source>
        <dbReference type="SAM" id="MobiDB-lite"/>
    </source>
</evidence>
<comment type="caution">
    <text evidence="2">The sequence shown here is derived from an EMBL/GenBank/DDBJ whole genome shotgun (WGS) entry which is preliminary data.</text>
</comment>
<evidence type="ECO:0000313" key="2">
    <source>
        <dbReference type="EMBL" id="GFQ71344.1"/>
    </source>
</evidence>
<gene>
    <name evidence="2" type="ORF">TNCT_355451</name>
</gene>
<accession>A0A8X6KEM0</accession>
<dbReference type="OrthoDB" id="6452695at2759"/>